<dbReference type="PROSITE" id="PS50011">
    <property type="entry name" value="PROTEIN_KINASE_DOM"/>
    <property type="match status" value="1"/>
</dbReference>
<feature type="domain" description="Protein kinase" evidence="11">
    <location>
        <begin position="34"/>
        <end position="471"/>
    </location>
</feature>
<dbReference type="SUPFAM" id="SSF56112">
    <property type="entry name" value="Protein kinase-like (PK-like)"/>
    <property type="match status" value="1"/>
</dbReference>
<keyword evidence="5 8" id="KW-0067">ATP-binding</keyword>
<dbReference type="InterPro" id="IPR011009">
    <property type="entry name" value="Kinase-like_dom_sf"/>
</dbReference>
<dbReference type="GO" id="GO:0005524">
    <property type="term" value="F:ATP binding"/>
    <property type="evidence" value="ECO:0007669"/>
    <property type="project" value="UniProtKB-UniRule"/>
</dbReference>
<dbReference type="Gene3D" id="3.30.200.20">
    <property type="entry name" value="Phosphorylase Kinase, domain 1"/>
    <property type="match status" value="1"/>
</dbReference>
<evidence type="ECO:0000259" key="11">
    <source>
        <dbReference type="PROSITE" id="PS50011"/>
    </source>
</evidence>
<organism evidence="12 13">
    <name type="scientific">Stylonychia lemnae</name>
    <name type="common">Ciliate</name>
    <dbReference type="NCBI Taxonomy" id="5949"/>
    <lineage>
        <taxon>Eukaryota</taxon>
        <taxon>Sar</taxon>
        <taxon>Alveolata</taxon>
        <taxon>Ciliophora</taxon>
        <taxon>Intramacronucleata</taxon>
        <taxon>Spirotrichea</taxon>
        <taxon>Stichotrichia</taxon>
        <taxon>Sporadotrichida</taxon>
        <taxon>Oxytrichidae</taxon>
        <taxon>Stylonychinae</taxon>
        <taxon>Stylonychia</taxon>
    </lineage>
</organism>
<dbReference type="InterPro" id="IPR050117">
    <property type="entry name" value="MAPK"/>
</dbReference>
<name>A0A078ABS8_STYLE</name>
<evidence type="ECO:0000313" key="13">
    <source>
        <dbReference type="Proteomes" id="UP000039865"/>
    </source>
</evidence>
<dbReference type="EC" id="2.7.11.24" evidence="9"/>
<dbReference type="FunFam" id="3.30.200.20:FF:000046">
    <property type="entry name" value="Mitogen-activated protein kinase"/>
    <property type="match status" value="1"/>
</dbReference>
<dbReference type="FunCoup" id="A0A078ABS8">
    <property type="interactions" value="44"/>
</dbReference>
<comment type="catalytic activity">
    <reaction evidence="6">
        <text>L-threonyl-[protein] + ATP = O-phospho-L-threonyl-[protein] + ADP + H(+)</text>
        <dbReference type="Rhea" id="RHEA:46608"/>
        <dbReference type="Rhea" id="RHEA-COMP:11060"/>
        <dbReference type="Rhea" id="RHEA-COMP:11605"/>
        <dbReference type="ChEBI" id="CHEBI:15378"/>
        <dbReference type="ChEBI" id="CHEBI:30013"/>
        <dbReference type="ChEBI" id="CHEBI:30616"/>
        <dbReference type="ChEBI" id="CHEBI:61977"/>
        <dbReference type="ChEBI" id="CHEBI:456216"/>
        <dbReference type="EC" id="2.7.11.1"/>
    </reaction>
</comment>
<dbReference type="InterPro" id="IPR008271">
    <property type="entry name" value="Ser/Thr_kinase_AS"/>
</dbReference>
<keyword evidence="2 9" id="KW-0808">Transferase</keyword>
<feature type="region of interest" description="Disordered" evidence="10">
    <location>
        <begin position="553"/>
        <end position="583"/>
    </location>
</feature>
<dbReference type="EMBL" id="CCKQ01007642">
    <property type="protein sequence ID" value="CDW79047.1"/>
    <property type="molecule type" value="Genomic_DNA"/>
</dbReference>
<dbReference type="PROSITE" id="PS01351">
    <property type="entry name" value="MAPK"/>
    <property type="match status" value="1"/>
</dbReference>
<dbReference type="GO" id="GO:0106310">
    <property type="term" value="F:protein serine kinase activity"/>
    <property type="evidence" value="ECO:0007669"/>
    <property type="project" value="RHEA"/>
</dbReference>
<dbReference type="PANTHER" id="PTHR24055">
    <property type="entry name" value="MITOGEN-ACTIVATED PROTEIN KINASE"/>
    <property type="match status" value="1"/>
</dbReference>
<dbReference type="Proteomes" id="UP000039865">
    <property type="component" value="Unassembled WGS sequence"/>
</dbReference>
<comment type="catalytic activity">
    <reaction evidence="9">
        <text>L-threonyl-[protein] + ATP = O-phospho-L-threonyl-[protein] + ADP + H(+)</text>
        <dbReference type="Rhea" id="RHEA:46608"/>
        <dbReference type="Rhea" id="RHEA-COMP:11060"/>
        <dbReference type="Rhea" id="RHEA-COMP:11605"/>
        <dbReference type="ChEBI" id="CHEBI:15378"/>
        <dbReference type="ChEBI" id="CHEBI:30013"/>
        <dbReference type="ChEBI" id="CHEBI:30616"/>
        <dbReference type="ChEBI" id="CHEBI:61977"/>
        <dbReference type="ChEBI" id="CHEBI:456216"/>
        <dbReference type="EC" id="2.7.11.24"/>
    </reaction>
</comment>
<evidence type="ECO:0000256" key="8">
    <source>
        <dbReference type="PROSITE-ProRule" id="PRU10141"/>
    </source>
</evidence>
<evidence type="ECO:0000256" key="7">
    <source>
        <dbReference type="ARBA" id="ARBA00048679"/>
    </source>
</evidence>
<evidence type="ECO:0000256" key="5">
    <source>
        <dbReference type="ARBA" id="ARBA00022840"/>
    </source>
</evidence>
<proteinExistence type="inferred from homology"/>
<keyword evidence="1 9" id="KW-0723">Serine/threonine-protein kinase</keyword>
<keyword evidence="9" id="KW-0460">Magnesium</keyword>
<dbReference type="AlphaFoldDB" id="A0A078ABS8"/>
<evidence type="ECO:0000256" key="9">
    <source>
        <dbReference type="RuleBase" id="RU361165"/>
    </source>
</evidence>
<keyword evidence="3 8" id="KW-0547">Nucleotide-binding</keyword>
<evidence type="ECO:0000256" key="2">
    <source>
        <dbReference type="ARBA" id="ARBA00022679"/>
    </source>
</evidence>
<dbReference type="Pfam" id="PF00069">
    <property type="entry name" value="Pkinase"/>
    <property type="match status" value="2"/>
</dbReference>
<evidence type="ECO:0000256" key="4">
    <source>
        <dbReference type="ARBA" id="ARBA00022777"/>
    </source>
</evidence>
<comment type="activity regulation">
    <text evidence="9">Activated by threonine and tyrosine phosphorylation.</text>
</comment>
<evidence type="ECO:0000256" key="10">
    <source>
        <dbReference type="SAM" id="MobiDB-lite"/>
    </source>
</evidence>
<feature type="binding site" evidence="8">
    <location>
        <position position="64"/>
    </location>
    <ligand>
        <name>ATP</name>
        <dbReference type="ChEBI" id="CHEBI:30616"/>
    </ligand>
</feature>
<dbReference type="PROSITE" id="PS00107">
    <property type="entry name" value="PROTEIN_KINASE_ATP"/>
    <property type="match status" value="1"/>
</dbReference>
<dbReference type="PROSITE" id="PS00108">
    <property type="entry name" value="PROTEIN_KINASE_ST"/>
    <property type="match status" value="1"/>
</dbReference>
<comment type="similarity">
    <text evidence="9">Belongs to the protein kinase superfamily. Ser/Thr protein kinase family. MAP kinase subfamily.</text>
</comment>
<comment type="catalytic activity">
    <reaction evidence="7">
        <text>L-seryl-[protein] + ATP = O-phospho-L-seryl-[protein] + ADP + H(+)</text>
        <dbReference type="Rhea" id="RHEA:17989"/>
        <dbReference type="Rhea" id="RHEA-COMP:9863"/>
        <dbReference type="Rhea" id="RHEA-COMP:11604"/>
        <dbReference type="ChEBI" id="CHEBI:15378"/>
        <dbReference type="ChEBI" id="CHEBI:29999"/>
        <dbReference type="ChEBI" id="CHEBI:30616"/>
        <dbReference type="ChEBI" id="CHEBI:83421"/>
        <dbReference type="ChEBI" id="CHEBI:456216"/>
        <dbReference type="EC" id="2.7.11.1"/>
    </reaction>
</comment>
<evidence type="ECO:0000256" key="1">
    <source>
        <dbReference type="ARBA" id="ARBA00022527"/>
    </source>
</evidence>
<dbReference type="InterPro" id="IPR003527">
    <property type="entry name" value="MAP_kinase_CS"/>
</dbReference>
<reference evidence="12 13" key="1">
    <citation type="submission" date="2014-06" db="EMBL/GenBank/DDBJ databases">
        <authorList>
            <person name="Swart Estienne"/>
        </authorList>
    </citation>
    <scope>NUCLEOTIDE SEQUENCE [LARGE SCALE GENOMIC DNA]</scope>
    <source>
        <strain evidence="12 13">130c</strain>
    </source>
</reference>
<dbReference type="CDD" id="cd07834">
    <property type="entry name" value="STKc_MAPK"/>
    <property type="match status" value="1"/>
</dbReference>
<evidence type="ECO:0000313" key="12">
    <source>
        <dbReference type="EMBL" id="CDW79047.1"/>
    </source>
</evidence>
<dbReference type="FunFam" id="1.10.510.10:FF:000405">
    <property type="entry name" value="Mitogen-activated protein kinase"/>
    <property type="match status" value="1"/>
</dbReference>
<accession>A0A078ABS8</accession>
<protein>
    <recommendedName>
        <fullName evidence="9">Mitogen-activated protein kinase</fullName>
        <ecNumber evidence="9">2.7.11.24</ecNumber>
    </recommendedName>
</protein>
<gene>
    <name evidence="12" type="primary">Contig14470.g15419</name>
    <name evidence="12" type="ORF">STYLEM_8032</name>
</gene>
<feature type="compositionally biased region" description="Basic and acidic residues" evidence="10">
    <location>
        <begin position="556"/>
        <end position="574"/>
    </location>
</feature>
<sequence>MDSQTQGGPSLKSLRKSPFEIMQFQKEWDVGKDYEVRKQIGSGSYGNVCEAIHKATGEKVAIKKILNLFQDEIDTKRMLREIQILRYMNNSNIVKLYDIIEPSDPLKFNSLFLVLEYAQSDLKKVLKQSMFLTELHVQTIIYNLLVGLKFMHESKIIHRDIKPGNILINADCSIKICDFGLSRSIDGVTGSKSLIKEEIKKDSQLQEQFSPPTKKNFDNFSTRQVSLDAQSLEPLPLSQQQSSNNSEQDQNIIDEINQQQHQKSPQTPKSQYIDEVFNSQSQSPEKRKVLCELLIQTKDLRKNLKRQLTGHVVTRWYRAPELILLEKDYGEPIDVWAIGCIFAELLTMMRENVANHNDRQALFPGKSCFPLSPDKTPGPIQVNKRGFRISQGDQLSMIFDVIGTPNEEEKSFITDKKALDYLDSFDPKPRADLSKRFPASSEQAMDFMFKMLTFNPFLRPTIQELLDHPYLKTISDYYKEELKAQIIINKQNQLSTEEQEKFFQYEKEQETLNFEKLRRLFLQEIDHFKKQKSLNENHFQKVIKNQIMEQLQQQQELHKDKVNNDQNKGYEENKQSSQQQQDI</sequence>
<dbReference type="InParanoid" id="A0A078ABS8"/>
<dbReference type="InterPro" id="IPR017441">
    <property type="entry name" value="Protein_kinase_ATP_BS"/>
</dbReference>
<evidence type="ECO:0000256" key="6">
    <source>
        <dbReference type="ARBA" id="ARBA00047899"/>
    </source>
</evidence>
<keyword evidence="4 9" id="KW-0418">Kinase</keyword>
<dbReference type="Gene3D" id="1.10.510.10">
    <property type="entry name" value="Transferase(Phosphotransferase) domain 1"/>
    <property type="match status" value="1"/>
</dbReference>
<dbReference type="OrthoDB" id="192887at2759"/>
<dbReference type="InterPro" id="IPR000719">
    <property type="entry name" value="Prot_kinase_dom"/>
</dbReference>
<evidence type="ECO:0000256" key="3">
    <source>
        <dbReference type="ARBA" id="ARBA00022741"/>
    </source>
</evidence>
<keyword evidence="13" id="KW-1185">Reference proteome</keyword>
<comment type="cofactor">
    <cofactor evidence="9">
        <name>Mg(2+)</name>
        <dbReference type="ChEBI" id="CHEBI:18420"/>
    </cofactor>
</comment>
<dbReference type="GO" id="GO:0004707">
    <property type="term" value="F:MAP kinase activity"/>
    <property type="evidence" value="ECO:0007669"/>
    <property type="project" value="UniProtKB-EC"/>
</dbReference>
<dbReference type="SMART" id="SM00220">
    <property type="entry name" value="S_TKc"/>
    <property type="match status" value="1"/>
</dbReference>